<dbReference type="GO" id="GO:0016887">
    <property type="term" value="F:ATP hydrolysis activity"/>
    <property type="evidence" value="ECO:0007669"/>
    <property type="project" value="TreeGrafter"/>
</dbReference>
<dbReference type="KEGG" id="meso:BSQ44_20475"/>
<evidence type="ECO:0000259" key="4">
    <source>
        <dbReference type="PROSITE" id="PS00662"/>
    </source>
</evidence>
<dbReference type="PROSITE" id="PS00662">
    <property type="entry name" value="T2SP_E"/>
    <property type="match status" value="1"/>
</dbReference>
<dbReference type="GO" id="GO:0005886">
    <property type="term" value="C:plasma membrane"/>
    <property type="evidence" value="ECO:0007669"/>
    <property type="project" value="TreeGrafter"/>
</dbReference>
<keyword evidence="3" id="KW-0067">ATP-binding</keyword>
<dbReference type="CDD" id="cd01129">
    <property type="entry name" value="PulE-GspE-like"/>
    <property type="match status" value="1"/>
</dbReference>
<dbReference type="PANTHER" id="PTHR30258">
    <property type="entry name" value="TYPE II SECRETION SYSTEM PROTEIN GSPE-RELATED"/>
    <property type="match status" value="1"/>
</dbReference>
<accession>A0A1L3SVS4</accession>
<keyword evidence="2" id="KW-0547">Nucleotide-binding</keyword>
<evidence type="ECO:0000313" key="5">
    <source>
        <dbReference type="EMBL" id="APH73480.1"/>
    </source>
</evidence>
<name>A0A1L3SVS4_9HYPH</name>
<organism evidence="5 6">
    <name type="scientific">Aquibium oceanicum</name>
    <dbReference type="NCBI Taxonomy" id="1670800"/>
    <lineage>
        <taxon>Bacteria</taxon>
        <taxon>Pseudomonadati</taxon>
        <taxon>Pseudomonadota</taxon>
        <taxon>Alphaproteobacteria</taxon>
        <taxon>Hyphomicrobiales</taxon>
        <taxon>Phyllobacteriaceae</taxon>
        <taxon>Aquibium</taxon>
    </lineage>
</organism>
<evidence type="ECO:0000256" key="3">
    <source>
        <dbReference type="ARBA" id="ARBA00022840"/>
    </source>
</evidence>
<keyword evidence="6" id="KW-1185">Reference proteome</keyword>
<dbReference type="EMBL" id="CP018171">
    <property type="protein sequence ID" value="APH73480.1"/>
    <property type="molecule type" value="Genomic_DNA"/>
</dbReference>
<gene>
    <name evidence="5" type="ORF">BSQ44_20475</name>
</gene>
<reference evidence="6" key="1">
    <citation type="submission" date="2016-11" db="EMBL/GenBank/DDBJ databases">
        <title>Mesorhizobium oceanicum sp. nov., isolated from deep seawater in South China Sea.</title>
        <authorList>
            <person name="Fu G.-Y."/>
        </authorList>
    </citation>
    <scope>NUCLEOTIDE SEQUENCE [LARGE SCALE GENOMIC DNA]</scope>
    <source>
        <strain evidence="6">B7</strain>
    </source>
</reference>
<dbReference type="SUPFAM" id="SSF52540">
    <property type="entry name" value="P-loop containing nucleoside triphosphate hydrolases"/>
    <property type="match status" value="1"/>
</dbReference>
<dbReference type="GO" id="GO:0005524">
    <property type="term" value="F:ATP binding"/>
    <property type="evidence" value="ECO:0007669"/>
    <property type="project" value="UniProtKB-KW"/>
</dbReference>
<dbReference type="InterPro" id="IPR027417">
    <property type="entry name" value="P-loop_NTPase"/>
</dbReference>
<dbReference type="Proteomes" id="UP000182840">
    <property type="component" value="Chromosome"/>
</dbReference>
<dbReference type="InterPro" id="IPR037257">
    <property type="entry name" value="T2SS_E_N_sf"/>
</dbReference>
<dbReference type="InterPro" id="IPR003593">
    <property type="entry name" value="AAA+_ATPase"/>
</dbReference>
<protein>
    <recommendedName>
        <fullName evidence="4">Bacterial type II secretion system protein E domain-containing protein</fullName>
    </recommendedName>
</protein>
<dbReference type="Gene3D" id="3.40.50.300">
    <property type="entry name" value="P-loop containing nucleotide triphosphate hydrolases"/>
    <property type="match status" value="1"/>
</dbReference>
<dbReference type="InterPro" id="IPR001482">
    <property type="entry name" value="T2SS/T4SS_dom"/>
</dbReference>
<evidence type="ECO:0000313" key="6">
    <source>
        <dbReference type="Proteomes" id="UP000182840"/>
    </source>
</evidence>
<dbReference type="OrthoDB" id="9804785at2"/>
<evidence type="ECO:0000256" key="1">
    <source>
        <dbReference type="ARBA" id="ARBA00006611"/>
    </source>
</evidence>
<dbReference type="RefSeq" id="WP_072606947.1">
    <property type="nucleotide sequence ID" value="NZ_CP018171.1"/>
</dbReference>
<comment type="similarity">
    <text evidence="1">Belongs to the GSP E family.</text>
</comment>
<dbReference type="SUPFAM" id="SSF160246">
    <property type="entry name" value="EspE N-terminal domain-like"/>
    <property type="match status" value="1"/>
</dbReference>
<dbReference type="AlphaFoldDB" id="A0A1L3SVS4"/>
<feature type="domain" description="Bacterial type II secretion system protein E" evidence="4">
    <location>
        <begin position="378"/>
        <end position="392"/>
    </location>
</feature>
<dbReference type="Pfam" id="PF00437">
    <property type="entry name" value="T2SSE"/>
    <property type="match status" value="1"/>
</dbReference>
<proteinExistence type="inferred from homology"/>
<dbReference type="SMART" id="SM00382">
    <property type="entry name" value="AAA"/>
    <property type="match status" value="1"/>
</dbReference>
<sequence length="563" mass="60507">MNIHHPVTGGEGLLEALAGTGMIGRAELHNLFGELVEPGTADIYRLVEGQLVDPDALAAFLATYYELPLAEREELAQIEPIAQHLSHRFLIDNWLLPHRTSDGRLRIGVFFPGDSEPIDALLAAFGEPAELWVMSAPDLESGLLRLTGSESGASASTDVTPSDDAIAGLRDLASGAPVVVAVDDMFRRALDLRATDIHLEPMRGRLILRFRIDGVLRIMPSPPPEMAEAMVSRIKVLAGMDIAERRKPQDGGMRIRVGERDIEFRVATLASIHGETVALRILQRESALLDLGSVGLGTRDRRALERLLDHTHGMIAVAGPTGSGKTTTLAAALSKLNDPGRKIVTIEDPVEYQIPGVVQAQIQPAIGVTFEAAIRSFVRQDPDVILVGEIRDRDTARVAVQAALTGHLVLTTVHANTATAAFTRLRDLGVETYLLVGAMRGVLSQRLVRKLCDHCKQEAIMSEEEIVAEPRYAAVGFKPGDRVHNAVGCSRCAGAGYRGRIAVFEVLTLSDEISRLASNGADNLEIEAAAIAAGMTTMSQDAAAKAQTGLTSPAEVIRVTGFR</sequence>
<dbReference type="Gene3D" id="3.30.450.90">
    <property type="match status" value="1"/>
</dbReference>
<dbReference type="PANTHER" id="PTHR30258:SF2">
    <property type="entry name" value="COMG OPERON PROTEIN 1"/>
    <property type="match status" value="1"/>
</dbReference>
<dbReference type="STRING" id="1670800.BSQ44_20475"/>
<evidence type="ECO:0000256" key="2">
    <source>
        <dbReference type="ARBA" id="ARBA00022741"/>
    </source>
</evidence>